<dbReference type="CDD" id="cd17320">
    <property type="entry name" value="MFS_MdfA_MDR_like"/>
    <property type="match status" value="1"/>
</dbReference>
<keyword evidence="4" id="KW-1003">Cell membrane</keyword>
<dbReference type="PROSITE" id="PS50850">
    <property type="entry name" value="MFS"/>
    <property type="match status" value="1"/>
</dbReference>
<dbReference type="SUPFAM" id="SSF103473">
    <property type="entry name" value="MFS general substrate transporter"/>
    <property type="match status" value="1"/>
</dbReference>
<keyword evidence="6 9" id="KW-1133">Transmembrane helix</keyword>
<dbReference type="Proteomes" id="UP000075502">
    <property type="component" value="Unassembled WGS sequence"/>
</dbReference>
<dbReference type="GO" id="GO:0015385">
    <property type="term" value="F:sodium:proton antiporter activity"/>
    <property type="evidence" value="ECO:0007669"/>
    <property type="project" value="TreeGrafter"/>
</dbReference>
<dbReference type="InterPro" id="IPR020846">
    <property type="entry name" value="MFS_dom"/>
</dbReference>
<reference evidence="11 12" key="1">
    <citation type="submission" date="2014-02" db="EMBL/GenBank/DDBJ databases">
        <title>The small core and large imbalanced accessory genome model reveals a collaborative survival strategy of Sorangium cellulosum strains in nature.</title>
        <authorList>
            <person name="Han K."/>
            <person name="Peng R."/>
            <person name="Blom J."/>
            <person name="Li Y.-Z."/>
        </authorList>
    </citation>
    <scope>NUCLEOTIDE SEQUENCE [LARGE SCALE GENOMIC DNA]</scope>
    <source>
        <strain evidence="11 12">So0007-03</strain>
    </source>
</reference>
<dbReference type="InterPro" id="IPR004812">
    <property type="entry name" value="Efflux_drug-R_Bcr/CmlA"/>
</dbReference>
<dbReference type="InterPro" id="IPR036259">
    <property type="entry name" value="MFS_trans_sf"/>
</dbReference>
<keyword evidence="5 9" id="KW-0812">Transmembrane</keyword>
<evidence type="ECO:0000256" key="2">
    <source>
        <dbReference type="ARBA" id="ARBA00006236"/>
    </source>
</evidence>
<keyword evidence="7 9" id="KW-0472">Membrane</keyword>
<evidence type="ECO:0000256" key="7">
    <source>
        <dbReference type="ARBA" id="ARBA00023136"/>
    </source>
</evidence>
<dbReference type="GO" id="GO:0042910">
    <property type="term" value="F:xenobiotic transmembrane transporter activity"/>
    <property type="evidence" value="ECO:0007669"/>
    <property type="project" value="InterPro"/>
</dbReference>
<dbReference type="EMBL" id="JEME01000471">
    <property type="protein sequence ID" value="KYG10023.1"/>
    <property type="molecule type" value="Genomic_DNA"/>
</dbReference>
<feature type="transmembrane region" description="Helical" evidence="9">
    <location>
        <begin position="283"/>
        <end position="303"/>
    </location>
</feature>
<dbReference type="AlphaFoldDB" id="A0A150TZA9"/>
<dbReference type="PANTHER" id="PTHR23502:SF132">
    <property type="entry name" value="POLYAMINE TRANSPORTER 2-RELATED"/>
    <property type="match status" value="1"/>
</dbReference>
<name>A0A150TZA9_SORCE</name>
<proteinExistence type="inferred from homology"/>
<evidence type="ECO:0000259" key="10">
    <source>
        <dbReference type="PROSITE" id="PS50850"/>
    </source>
</evidence>
<protein>
    <submittedName>
        <fullName evidence="11">MFS transporter</fullName>
    </submittedName>
</protein>
<feature type="transmembrane region" description="Helical" evidence="9">
    <location>
        <begin position="12"/>
        <end position="29"/>
    </location>
</feature>
<dbReference type="InterPro" id="IPR011701">
    <property type="entry name" value="MFS"/>
</dbReference>
<dbReference type="FunFam" id="1.20.1720.10:FF:000005">
    <property type="entry name" value="Bcr/CflA family efflux transporter"/>
    <property type="match status" value="1"/>
</dbReference>
<feature type="transmembrane region" description="Helical" evidence="9">
    <location>
        <begin position="80"/>
        <end position="99"/>
    </location>
</feature>
<feature type="transmembrane region" description="Helical" evidence="9">
    <location>
        <begin position="342"/>
        <end position="363"/>
    </location>
</feature>
<evidence type="ECO:0000313" key="11">
    <source>
        <dbReference type="EMBL" id="KYG10023.1"/>
    </source>
</evidence>
<dbReference type="Pfam" id="PF07690">
    <property type="entry name" value="MFS_1"/>
    <property type="match status" value="1"/>
</dbReference>
<evidence type="ECO:0000256" key="3">
    <source>
        <dbReference type="ARBA" id="ARBA00022448"/>
    </source>
</evidence>
<comment type="subcellular location">
    <subcellularLocation>
        <location evidence="1">Cell membrane</location>
        <topology evidence="1">Multi-pass membrane protein</topology>
    </subcellularLocation>
</comment>
<accession>A0A150TZA9</accession>
<feature type="region of interest" description="Disordered" evidence="8">
    <location>
        <begin position="407"/>
        <end position="428"/>
    </location>
</feature>
<evidence type="ECO:0000313" key="12">
    <source>
        <dbReference type="Proteomes" id="UP000075502"/>
    </source>
</evidence>
<dbReference type="GO" id="GO:0005886">
    <property type="term" value="C:plasma membrane"/>
    <property type="evidence" value="ECO:0007669"/>
    <property type="project" value="UniProtKB-SubCell"/>
</dbReference>
<feature type="transmembrane region" description="Helical" evidence="9">
    <location>
        <begin position="138"/>
        <end position="162"/>
    </location>
</feature>
<feature type="domain" description="Major facilitator superfamily (MFS) profile" evidence="10">
    <location>
        <begin position="14"/>
        <end position="428"/>
    </location>
</feature>
<evidence type="ECO:0000256" key="5">
    <source>
        <dbReference type="ARBA" id="ARBA00022692"/>
    </source>
</evidence>
<evidence type="ECO:0000256" key="4">
    <source>
        <dbReference type="ARBA" id="ARBA00022475"/>
    </source>
</evidence>
<evidence type="ECO:0000256" key="1">
    <source>
        <dbReference type="ARBA" id="ARBA00004651"/>
    </source>
</evidence>
<gene>
    <name evidence="11" type="ORF">BE21_14575</name>
</gene>
<dbReference type="NCBIfam" id="TIGR00710">
    <property type="entry name" value="efflux_Bcr_CflA"/>
    <property type="match status" value="1"/>
</dbReference>
<feature type="transmembrane region" description="Helical" evidence="9">
    <location>
        <begin position="375"/>
        <end position="393"/>
    </location>
</feature>
<comment type="similarity">
    <text evidence="2">Belongs to the major facilitator superfamily. Bcr/CmlA family.</text>
</comment>
<feature type="transmembrane region" description="Helical" evidence="9">
    <location>
        <begin position="168"/>
        <end position="188"/>
    </location>
</feature>
<dbReference type="Gene3D" id="1.20.1720.10">
    <property type="entry name" value="Multidrug resistance protein D"/>
    <property type="match status" value="1"/>
</dbReference>
<comment type="caution">
    <text evidence="11">The sequence shown here is derived from an EMBL/GenBank/DDBJ whole genome shotgun (WGS) entry which is preliminary data.</text>
</comment>
<organism evidence="11 12">
    <name type="scientific">Sorangium cellulosum</name>
    <name type="common">Polyangium cellulosum</name>
    <dbReference type="NCBI Taxonomy" id="56"/>
    <lineage>
        <taxon>Bacteria</taxon>
        <taxon>Pseudomonadati</taxon>
        <taxon>Myxococcota</taxon>
        <taxon>Polyangia</taxon>
        <taxon>Polyangiales</taxon>
        <taxon>Polyangiaceae</taxon>
        <taxon>Sorangium</taxon>
    </lineage>
</organism>
<dbReference type="PANTHER" id="PTHR23502">
    <property type="entry name" value="MAJOR FACILITATOR SUPERFAMILY"/>
    <property type="match status" value="1"/>
</dbReference>
<dbReference type="GO" id="GO:1990961">
    <property type="term" value="P:xenobiotic detoxification by transmembrane export across the plasma membrane"/>
    <property type="evidence" value="ECO:0007669"/>
    <property type="project" value="InterPro"/>
</dbReference>
<feature type="transmembrane region" description="Helical" evidence="9">
    <location>
        <begin position="217"/>
        <end position="241"/>
    </location>
</feature>
<evidence type="ECO:0000256" key="6">
    <source>
        <dbReference type="ARBA" id="ARBA00022989"/>
    </source>
</evidence>
<feature type="transmembrane region" description="Helical" evidence="9">
    <location>
        <begin position="309"/>
        <end position="330"/>
    </location>
</feature>
<feature type="transmembrane region" description="Helical" evidence="9">
    <location>
        <begin position="105"/>
        <end position="126"/>
    </location>
</feature>
<feature type="transmembrane region" description="Helical" evidence="9">
    <location>
        <begin position="49"/>
        <end position="68"/>
    </location>
</feature>
<evidence type="ECO:0000256" key="9">
    <source>
        <dbReference type="SAM" id="Phobius"/>
    </source>
</evidence>
<evidence type="ECO:0000256" key="8">
    <source>
        <dbReference type="SAM" id="MobiDB-lite"/>
    </source>
</evidence>
<feature type="transmembrane region" description="Helical" evidence="9">
    <location>
        <begin position="253"/>
        <end position="271"/>
    </location>
</feature>
<keyword evidence="3" id="KW-0813">Transport</keyword>
<sequence>MPSSPIPRRSPGFLALILGALMALGPLSIDMYLPSLPTLQRELGTTASAVQLTLAAYFAGLGLGQLAYGPLTDRFGRKRPLYAGLALYVLASLGCALAPNVQSLIALRFLQAVGGAAGQVVTRAVVRDLYGGAAAARLLSLLMLVMGAAPILAPTLGGWMLLVAGWRVIFALLAALGLGCLALMAAALPETAASRAERLDLRAIGAHLGALGRDHAFVAYTLTGAFGQAGMFAYISGSPFVLIELFRVSPQHYGWIFGANAFGLIAASQLNHRLLARRSPAWLLARATAATTAFGVVLLAVAVSRWGGLTAVVGAIFAFVASLGFINANATALAMDGQAARAGLASAALGSVQFAIAACASSLVGLLNDGTMRPMAAVMAACGAASWLACAAARRLDASAASAAHRLTAPPASRRATPDIPSSPRPPA</sequence>